<dbReference type="eggNOG" id="COG0077">
    <property type="taxonomic scope" value="Bacteria"/>
</dbReference>
<dbReference type="InterPro" id="IPR018528">
    <property type="entry name" value="Preph_deHydtase_CS"/>
</dbReference>
<dbReference type="eggNOG" id="COG1605">
    <property type="taxonomic scope" value="Bacteria"/>
</dbReference>
<reference key="1">
    <citation type="submission" date="2010-11" db="EMBL/GenBank/DDBJ databases">
        <title>The complete genome of chromosome of Calditerrivibrio nitroreducens DSM 19672.</title>
        <authorList>
            <consortium name="US DOE Joint Genome Institute (JGI-PGF)"/>
            <person name="Lucas S."/>
            <person name="Copeland A."/>
            <person name="Lapidus A."/>
            <person name="Bruce D."/>
            <person name="Goodwin L."/>
            <person name="Pitluck S."/>
            <person name="Kyrpides N."/>
            <person name="Mavromatis K."/>
            <person name="Ivanova N."/>
            <person name="Mikhailova N."/>
            <person name="Zeytun A."/>
            <person name="Brettin T."/>
            <person name="Detter J.C."/>
            <person name="Tapia R."/>
            <person name="Han C."/>
            <person name="Land M."/>
            <person name="Hauser L."/>
            <person name="Markowitz V."/>
            <person name="Cheng J.-F."/>
            <person name="Hugenholtz P."/>
            <person name="Woyke T."/>
            <person name="Wu D."/>
            <person name="Spring S."/>
            <person name="Schroeder M."/>
            <person name="Brambilla E."/>
            <person name="Klenk H.-P."/>
            <person name="Eisen J.A."/>
        </authorList>
    </citation>
    <scope>NUCLEOTIDE SEQUENCE [LARGE SCALE GENOMIC DNA]</scope>
    <source>
        <strain>DSM 19672</strain>
    </source>
</reference>
<dbReference type="GO" id="GO:0004664">
    <property type="term" value="F:prephenate dehydratase activity"/>
    <property type="evidence" value="ECO:0007669"/>
    <property type="project" value="UniProtKB-EC"/>
</dbReference>
<evidence type="ECO:0000313" key="23">
    <source>
        <dbReference type="EMBL" id="ADR18003.1"/>
    </source>
</evidence>
<dbReference type="Pfam" id="PF00800">
    <property type="entry name" value="PDT"/>
    <property type="match status" value="1"/>
</dbReference>
<dbReference type="KEGG" id="cni:Calni_0088"/>
<sequence>MDRLNELRQQIDEIDNTILDLLNRRARLVIEIGHIKKSQNAPLYVPSREKAIYERLKALNPGPFPNDALRNVFREIISASLSLEEVQKVAYLGPQGTFTHLAAIKHFGLSVKPIPCRSIPEVFEDVEKKRCDYGVVPIENSLEGVVNHTLDMFSQSNLKICGEIFLEVSHHLMNKTGKIEDVKRVYSHPHAIAQCRKWITENIPNVPIVEVESTAKAAEIASTDETIAAISSEMAELQYNLKIIYKNIEDMSNNFTRFLVIGNFEPEPTGNDKTSILFSVTHRSGSLFHALKAFAEEEINMTKIESRPSKLKAWEYIFYVDIDGHSKTEKIKKALEKFSENVSFMKILGSYPKGVK</sequence>
<evidence type="ECO:0000256" key="2">
    <source>
        <dbReference type="ARBA" id="ARBA00002364"/>
    </source>
</evidence>
<dbReference type="InterPro" id="IPR002912">
    <property type="entry name" value="ACT_dom"/>
</dbReference>
<dbReference type="PROSITE" id="PS51671">
    <property type="entry name" value="ACT"/>
    <property type="match status" value="1"/>
</dbReference>
<dbReference type="Gene3D" id="1.20.59.10">
    <property type="entry name" value="Chorismate mutase"/>
    <property type="match status" value="1"/>
</dbReference>
<evidence type="ECO:0000256" key="3">
    <source>
        <dbReference type="ARBA" id="ARBA00004496"/>
    </source>
</evidence>
<evidence type="ECO:0000256" key="10">
    <source>
        <dbReference type="ARBA" id="ARBA00022605"/>
    </source>
</evidence>
<dbReference type="PROSITE" id="PS00858">
    <property type="entry name" value="PREPHENATE_DEHYDR_2"/>
    <property type="match status" value="1"/>
</dbReference>
<evidence type="ECO:0000256" key="9">
    <source>
        <dbReference type="ARBA" id="ARBA00022490"/>
    </source>
</evidence>
<dbReference type="EC" id="5.4.99.5" evidence="6"/>
<evidence type="ECO:0000256" key="16">
    <source>
        <dbReference type="ARBA" id="ARBA00031175"/>
    </source>
</evidence>
<dbReference type="InterPro" id="IPR036979">
    <property type="entry name" value="CM_dom_sf"/>
</dbReference>
<dbReference type="GO" id="GO:0046417">
    <property type="term" value="P:chorismate metabolic process"/>
    <property type="evidence" value="ECO:0007669"/>
    <property type="project" value="InterPro"/>
</dbReference>
<dbReference type="RefSeq" id="WP_013450220.1">
    <property type="nucleotide sequence ID" value="NC_014758.1"/>
</dbReference>
<feature type="domain" description="Prephenate dehydratase" evidence="21">
    <location>
        <begin position="88"/>
        <end position="263"/>
    </location>
</feature>
<evidence type="ECO:0000256" key="19">
    <source>
        <dbReference type="PIRSR" id="PIRSR001500-2"/>
    </source>
</evidence>
<evidence type="ECO:0000256" key="5">
    <source>
        <dbReference type="ARBA" id="ARBA00004817"/>
    </source>
</evidence>
<comment type="pathway">
    <text evidence="4">Amino-acid biosynthesis; L-phenylalanine biosynthesis; phenylpyruvate from prephenate: step 1/1.</text>
</comment>
<evidence type="ECO:0000256" key="15">
    <source>
        <dbReference type="ARBA" id="ARBA00023268"/>
    </source>
</evidence>
<dbReference type="PROSITE" id="PS00857">
    <property type="entry name" value="PREPHENATE_DEHYDR_1"/>
    <property type="match status" value="1"/>
</dbReference>
<dbReference type="InterPro" id="IPR010957">
    <property type="entry name" value="G/b/e-P-prot_chorismate_mutase"/>
</dbReference>
<dbReference type="FunFam" id="3.40.190.10:FF:000029">
    <property type="entry name" value="Chorismate mutase/Prephenate dehydratase"/>
    <property type="match status" value="1"/>
</dbReference>
<organism evidence="23 24">
    <name type="scientific">Calditerrivibrio nitroreducens (strain DSM 19672 / NBRC 101217 / Yu37-1)</name>
    <dbReference type="NCBI Taxonomy" id="768670"/>
    <lineage>
        <taxon>Bacteria</taxon>
        <taxon>Pseudomonadati</taxon>
        <taxon>Deferribacterota</taxon>
        <taxon>Deferribacteres</taxon>
        <taxon>Deferribacterales</taxon>
        <taxon>Calditerrivibrionaceae</taxon>
    </lineage>
</organism>
<dbReference type="EC" id="4.2.1.51" evidence="7"/>
<keyword evidence="12" id="KW-0584">Phenylalanine biosynthesis</keyword>
<dbReference type="PANTHER" id="PTHR21022:SF19">
    <property type="entry name" value="PREPHENATE DEHYDRATASE-RELATED"/>
    <property type="match status" value="1"/>
</dbReference>
<feature type="domain" description="Chorismate mutase" evidence="20">
    <location>
        <begin position="1"/>
        <end position="88"/>
    </location>
</feature>
<evidence type="ECO:0000256" key="8">
    <source>
        <dbReference type="ARBA" id="ARBA00014401"/>
    </source>
</evidence>
<dbReference type="PROSITE" id="PS51171">
    <property type="entry name" value="PREPHENATE_DEHYDR_3"/>
    <property type="match status" value="1"/>
</dbReference>
<evidence type="ECO:0000256" key="7">
    <source>
        <dbReference type="ARBA" id="ARBA00013147"/>
    </source>
</evidence>
<name>E4TIP8_CALNY</name>
<keyword evidence="24" id="KW-1185">Reference proteome</keyword>
<dbReference type="Proteomes" id="UP000007039">
    <property type="component" value="Chromosome"/>
</dbReference>
<dbReference type="AlphaFoldDB" id="E4TIP8"/>
<evidence type="ECO:0000259" key="20">
    <source>
        <dbReference type="PROSITE" id="PS51168"/>
    </source>
</evidence>
<dbReference type="Gene3D" id="3.30.70.260">
    <property type="match status" value="1"/>
</dbReference>
<evidence type="ECO:0000256" key="11">
    <source>
        <dbReference type="ARBA" id="ARBA00023141"/>
    </source>
</evidence>
<keyword evidence="10" id="KW-0028">Amino-acid biosynthesis</keyword>
<dbReference type="SMART" id="SM00830">
    <property type="entry name" value="CM_2"/>
    <property type="match status" value="1"/>
</dbReference>
<keyword evidence="14 23" id="KW-0456">Lyase</keyword>
<dbReference type="OrthoDB" id="9802281at2"/>
<keyword evidence="11" id="KW-0057">Aromatic amino acid biosynthesis</keyword>
<dbReference type="GO" id="GO:0009094">
    <property type="term" value="P:L-phenylalanine biosynthetic process"/>
    <property type="evidence" value="ECO:0007669"/>
    <property type="project" value="UniProtKB-UniPathway"/>
</dbReference>
<dbReference type="FunFam" id="3.40.190.10:FF:000034">
    <property type="entry name" value="Chorismate mutase/prephenate dehydratase"/>
    <property type="match status" value="1"/>
</dbReference>
<feature type="site" description="Essential for prephenate dehydratase activity" evidence="19">
    <location>
        <position position="256"/>
    </location>
</feature>
<feature type="domain" description="ACT" evidence="22">
    <location>
        <begin position="275"/>
        <end position="352"/>
    </location>
</feature>
<dbReference type="PIRSF" id="PIRSF001500">
    <property type="entry name" value="Chor_mut_pdt_Ppr"/>
    <property type="match status" value="1"/>
</dbReference>
<dbReference type="Pfam" id="PF01842">
    <property type="entry name" value="ACT"/>
    <property type="match status" value="1"/>
</dbReference>
<keyword evidence="15" id="KW-0511">Multifunctional enzyme</keyword>
<comment type="catalytic activity">
    <reaction evidence="1">
        <text>chorismate = prephenate</text>
        <dbReference type="Rhea" id="RHEA:13897"/>
        <dbReference type="ChEBI" id="CHEBI:29748"/>
        <dbReference type="ChEBI" id="CHEBI:29934"/>
        <dbReference type="EC" id="5.4.99.5"/>
    </reaction>
</comment>
<dbReference type="UniPathway" id="UPA00121">
    <property type="reaction ID" value="UER00345"/>
</dbReference>
<evidence type="ECO:0000256" key="1">
    <source>
        <dbReference type="ARBA" id="ARBA00000824"/>
    </source>
</evidence>
<keyword evidence="13 23" id="KW-0413">Isomerase</keyword>
<dbReference type="InterPro" id="IPR008242">
    <property type="entry name" value="Chor_mutase/pphenate_deHydtase"/>
</dbReference>
<evidence type="ECO:0000256" key="18">
    <source>
        <dbReference type="ARBA" id="ARBA00047848"/>
    </source>
</evidence>
<reference evidence="23 24" key="2">
    <citation type="journal article" date="2011" name="Stand. Genomic Sci.">
        <title>Complete genome sequence of Calditerrivibrio nitroreducens type strain (Yu37-1).</title>
        <authorList>
            <person name="Pitluck S."/>
            <person name="Sikorski J."/>
            <person name="Zeytun A."/>
            <person name="Lapidus A."/>
            <person name="Nolan M."/>
            <person name="Lucas S."/>
            <person name="Hammon N."/>
            <person name="Deshpande S."/>
            <person name="Cheng J.F."/>
            <person name="Tapia R."/>
            <person name="Han C."/>
            <person name="Goodwin L."/>
            <person name="Liolios K."/>
            <person name="Pagani I."/>
            <person name="Ivanova N."/>
            <person name="Mavromatis K."/>
            <person name="Pati A."/>
            <person name="Chen A."/>
            <person name="Palaniappan K."/>
            <person name="Hauser L."/>
            <person name="Chang Y.J."/>
            <person name="Jeffries C.D."/>
            <person name="Detter J.C."/>
            <person name="Brambilla E."/>
            <person name="Djao O.D."/>
            <person name="Rohde M."/>
            <person name="Spring S."/>
            <person name="Goker M."/>
            <person name="Woyke T."/>
            <person name="Bristow J."/>
            <person name="Eisen J.A."/>
            <person name="Markowitz V."/>
            <person name="Hugenholtz P."/>
            <person name="Kyrpides N.C."/>
            <person name="Klenk H.P."/>
            <person name="Land M."/>
        </authorList>
    </citation>
    <scope>NUCLEOTIDE SEQUENCE [LARGE SCALE GENOMIC DNA]</scope>
    <source>
        <strain evidence="24">DSM 19672 / NBRC 101217 / Yu37-1</strain>
    </source>
</reference>
<dbReference type="InterPro" id="IPR045865">
    <property type="entry name" value="ACT-like_dom_sf"/>
</dbReference>
<evidence type="ECO:0000259" key="21">
    <source>
        <dbReference type="PROSITE" id="PS51171"/>
    </source>
</evidence>
<evidence type="ECO:0000256" key="4">
    <source>
        <dbReference type="ARBA" id="ARBA00004741"/>
    </source>
</evidence>
<dbReference type="InterPro" id="IPR002701">
    <property type="entry name" value="CM_II_prokaryot"/>
</dbReference>
<accession>E4TIP8</accession>
<dbReference type="SUPFAM" id="SSF53850">
    <property type="entry name" value="Periplasmic binding protein-like II"/>
    <property type="match status" value="1"/>
</dbReference>
<comment type="function">
    <text evidence="2">Catalyzes the Claisen rearrangement of chorismate to prephenate and the decarboxylation/dehydration of prephenate to phenylpyruvate.</text>
</comment>
<dbReference type="Pfam" id="PF01817">
    <property type="entry name" value="CM_2"/>
    <property type="match status" value="1"/>
</dbReference>
<gene>
    <name evidence="23" type="ordered locus">Calni_0088</name>
</gene>
<dbReference type="NCBIfam" id="NF008865">
    <property type="entry name" value="PRK11898.1"/>
    <property type="match status" value="1"/>
</dbReference>
<evidence type="ECO:0000256" key="12">
    <source>
        <dbReference type="ARBA" id="ARBA00023222"/>
    </source>
</evidence>
<dbReference type="FunFam" id="3.30.70.260:FF:000012">
    <property type="entry name" value="Prephenate dehydratase"/>
    <property type="match status" value="1"/>
</dbReference>
<dbReference type="GO" id="GO:0005737">
    <property type="term" value="C:cytoplasm"/>
    <property type="evidence" value="ECO:0007669"/>
    <property type="project" value="UniProtKB-SubCell"/>
</dbReference>
<keyword evidence="9" id="KW-0963">Cytoplasm</keyword>
<dbReference type="GO" id="GO:0004106">
    <property type="term" value="F:chorismate mutase activity"/>
    <property type="evidence" value="ECO:0007669"/>
    <property type="project" value="UniProtKB-EC"/>
</dbReference>
<dbReference type="SUPFAM" id="SSF48600">
    <property type="entry name" value="Chorismate mutase II"/>
    <property type="match status" value="1"/>
</dbReference>
<dbReference type="NCBIfam" id="TIGR01807">
    <property type="entry name" value="CM_P2"/>
    <property type="match status" value="1"/>
</dbReference>
<proteinExistence type="predicted"/>
<dbReference type="InterPro" id="IPR036263">
    <property type="entry name" value="Chorismate_II_sf"/>
</dbReference>
<evidence type="ECO:0000256" key="6">
    <source>
        <dbReference type="ARBA" id="ARBA00012404"/>
    </source>
</evidence>
<dbReference type="CDD" id="cd04905">
    <property type="entry name" value="ACT_CM-PDT"/>
    <property type="match status" value="1"/>
</dbReference>
<comment type="pathway">
    <text evidence="5">Metabolic intermediate biosynthesis; prephenate biosynthesis; prephenate from chorismate: step 1/1.</text>
</comment>
<comment type="catalytic activity">
    <reaction evidence="18">
        <text>prephenate + H(+) = 3-phenylpyruvate + CO2 + H2O</text>
        <dbReference type="Rhea" id="RHEA:21648"/>
        <dbReference type="ChEBI" id="CHEBI:15377"/>
        <dbReference type="ChEBI" id="CHEBI:15378"/>
        <dbReference type="ChEBI" id="CHEBI:16526"/>
        <dbReference type="ChEBI" id="CHEBI:18005"/>
        <dbReference type="ChEBI" id="CHEBI:29934"/>
        <dbReference type="EC" id="4.2.1.51"/>
    </reaction>
</comment>
<dbReference type="HOGENOM" id="CLU_035008_0_1_0"/>
<dbReference type="Gene3D" id="3.40.190.10">
    <property type="entry name" value="Periplasmic binding protein-like II"/>
    <property type="match status" value="2"/>
</dbReference>
<dbReference type="PANTHER" id="PTHR21022">
    <property type="entry name" value="PREPHENATE DEHYDRATASE P PROTEIN"/>
    <property type="match status" value="1"/>
</dbReference>
<dbReference type="EMBL" id="CP002347">
    <property type="protein sequence ID" value="ADR18003.1"/>
    <property type="molecule type" value="Genomic_DNA"/>
</dbReference>
<evidence type="ECO:0000259" key="22">
    <source>
        <dbReference type="PROSITE" id="PS51671"/>
    </source>
</evidence>
<evidence type="ECO:0000256" key="13">
    <source>
        <dbReference type="ARBA" id="ARBA00023235"/>
    </source>
</evidence>
<evidence type="ECO:0000256" key="17">
    <source>
        <dbReference type="ARBA" id="ARBA00031520"/>
    </source>
</evidence>
<dbReference type="CDD" id="cd13630">
    <property type="entry name" value="PBP2_PDT_1"/>
    <property type="match status" value="1"/>
</dbReference>
<dbReference type="SUPFAM" id="SSF55021">
    <property type="entry name" value="ACT-like"/>
    <property type="match status" value="1"/>
</dbReference>
<evidence type="ECO:0000313" key="24">
    <source>
        <dbReference type="Proteomes" id="UP000007039"/>
    </source>
</evidence>
<dbReference type="STRING" id="768670.Calni_0088"/>
<dbReference type="InterPro" id="IPR001086">
    <property type="entry name" value="Preph_deHydtase"/>
</dbReference>
<protein>
    <recommendedName>
        <fullName evidence="8">Bifunctional chorismate mutase/prephenate dehydratase</fullName>
        <ecNumber evidence="7">4.2.1.51</ecNumber>
        <ecNumber evidence="6">5.4.99.5</ecNumber>
    </recommendedName>
    <alternativeName>
        <fullName evidence="17">Chorismate mutase-prephenate dehydratase</fullName>
    </alternativeName>
    <alternativeName>
        <fullName evidence="16">p-protein</fullName>
    </alternativeName>
</protein>
<dbReference type="UniPathway" id="UPA00120">
    <property type="reaction ID" value="UER00203"/>
</dbReference>
<dbReference type="PROSITE" id="PS51168">
    <property type="entry name" value="CHORISMATE_MUT_2"/>
    <property type="match status" value="1"/>
</dbReference>
<comment type="subcellular location">
    <subcellularLocation>
        <location evidence="3">Cytoplasm</location>
    </subcellularLocation>
</comment>
<evidence type="ECO:0000256" key="14">
    <source>
        <dbReference type="ARBA" id="ARBA00023239"/>
    </source>
</evidence>